<dbReference type="InterPro" id="IPR050300">
    <property type="entry name" value="GDXG_lipolytic_enzyme"/>
</dbReference>
<dbReference type="Proteomes" id="UP000007374">
    <property type="component" value="Unassembled WGS sequence"/>
</dbReference>
<dbReference type="PANTHER" id="PTHR48081">
    <property type="entry name" value="AB HYDROLASE SUPERFAMILY PROTEIN C4A8.06C"/>
    <property type="match status" value="1"/>
</dbReference>
<dbReference type="InterPro" id="IPR029058">
    <property type="entry name" value="AB_hydrolase_fold"/>
</dbReference>
<dbReference type="Gene3D" id="3.40.50.1820">
    <property type="entry name" value="alpha/beta hydrolase"/>
    <property type="match status" value="1"/>
</dbReference>
<evidence type="ECO:0000259" key="2">
    <source>
        <dbReference type="Pfam" id="PF00135"/>
    </source>
</evidence>
<evidence type="ECO:0000256" key="1">
    <source>
        <dbReference type="ARBA" id="ARBA00022801"/>
    </source>
</evidence>
<dbReference type="EMBL" id="AMSI01000007">
    <property type="protein sequence ID" value="EKF42174.1"/>
    <property type="molecule type" value="Genomic_DNA"/>
</dbReference>
<dbReference type="ESTHER" id="9rhiz-k2nwj6">
    <property type="family name" value="Hormone-sensitive_lipase_like"/>
</dbReference>
<evidence type="ECO:0000313" key="3">
    <source>
        <dbReference type="EMBL" id="EKF42174.1"/>
    </source>
</evidence>
<keyword evidence="1" id="KW-0378">Hydrolase</keyword>
<dbReference type="PANTHER" id="PTHR48081:SF33">
    <property type="entry name" value="KYNURENINE FORMAMIDASE"/>
    <property type="match status" value="1"/>
</dbReference>
<dbReference type="GO" id="GO:0016787">
    <property type="term" value="F:hydrolase activity"/>
    <property type="evidence" value="ECO:0007669"/>
    <property type="project" value="UniProtKB-KW"/>
</dbReference>
<dbReference type="AlphaFoldDB" id="K2NWJ6"/>
<sequence length="290" mass="32094">MPDRNPIWADLTPDELEFQYNPQKAFPDFAASRVDREPANKAALESLVQHRDIAYGDHPLHKLDIYPANSDRIAPVHLFYHGGYWRSQDKENFAYIAGMLVEQGITTVIANYELCPASTLDGVANSALSALEWVHRNIADYGGNPNDVTISGHSAGAHLVAEALAADWQARGIDASFIKGAVAVSGIYDPAPAMLTSVNEQLRLTPGIIERHNVEKRPLHARCRVSLFAGGLEPWHWIDQTYRYAHHLHRSGITAEVHILPEYGHFDIITPFKDPHSILGRALLAGSSQS</sequence>
<accession>K2NWJ6</accession>
<dbReference type="eggNOG" id="COG0657">
    <property type="taxonomic scope" value="Bacteria"/>
</dbReference>
<evidence type="ECO:0000313" key="4">
    <source>
        <dbReference type="Proteomes" id="UP000007374"/>
    </source>
</evidence>
<dbReference type="InterPro" id="IPR002018">
    <property type="entry name" value="CarbesteraseB"/>
</dbReference>
<dbReference type="Pfam" id="PF00135">
    <property type="entry name" value="COesterase"/>
    <property type="match status" value="1"/>
</dbReference>
<keyword evidence="4" id="KW-1185">Reference proteome</keyword>
<reference evidence="3 4" key="1">
    <citation type="journal article" date="2012" name="J. Bacteriol.">
        <title>Genome Sequence of Nitratireductor indicus Type Strain C115.</title>
        <authorList>
            <person name="Lai Q."/>
            <person name="Li G."/>
            <person name="Yu Z."/>
            <person name="Shao Z."/>
        </authorList>
    </citation>
    <scope>NUCLEOTIDE SEQUENCE [LARGE SCALE GENOMIC DNA]</scope>
    <source>
        <strain evidence="3 4">C115</strain>
    </source>
</reference>
<name>K2NWJ6_9HYPH</name>
<organism evidence="3 4">
    <name type="scientific">Nitratireductor indicus C115</name>
    <dbReference type="NCBI Taxonomy" id="1231190"/>
    <lineage>
        <taxon>Bacteria</taxon>
        <taxon>Pseudomonadati</taxon>
        <taxon>Pseudomonadota</taxon>
        <taxon>Alphaproteobacteria</taxon>
        <taxon>Hyphomicrobiales</taxon>
        <taxon>Phyllobacteriaceae</taxon>
        <taxon>Nitratireductor</taxon>
    </lineage>
</organism>
<dbReference type="PATRIC" id="fig|1231190.3.peg.2397"/>
<dbReference type="OrthoDB" id="9771666at2"/>
<dbReference type="RefSeq" id="WP_009450463.1">
    <property type="nucleotide sequence ID" value="NZ_AMSI01000007.1"/>
</dbReference>
<dbReference type="STRING" id="721133.SAMN05216176_107199"/>
<gene>
    <name evidence="3" type="ORF">NA8A_11515</name>
</gene>
<protein>
    <submittedName>
        <fullName evidence="3">Putative esterase</fullName>
    </submittedName>
</protein>
<dbReference type="SUPFAM" id="SSF53474">
    <property type="entry name" value="alpha/beta-Hydrolases"/>
    <property type="match status" value="1"/>
</dbReference>
<proteinExistence type="predicted"/>
<comment type="caution">
    <text evidence="3">The sequence shown here is derived from an EMBL/GenBank/DDBJ whole genome shotgun (WGS) entry which is preliminary data.</text>
</comment>
<feature type="domain" description="Carboxylesterase type B" evidence="2">
    <location>
        <begin position="63"/>
        <end position="186"/>
    </location>
</feature>